<dbReference type="EMBL" id="MGFH01000213">
    <property type="protein sequence ID" value="OGM02234.1"/>
    <property type="molecule type" value="Genomic_DNA"/>
</dbReference>
<evidence type="ECO:0000313" key="2">
    <source>
        <dbReference type="Proteomes" id="UP000178735"/>
    </source>
</evidence>
<reference evidence="1 2" key="1">
    <citation type="journal article" date="2016" name="Nat. Commun.">
        <title>Thousands of microbial genomes shed light on interconnected biogeochemical processes in an aquifer system.</title>
        <authorList>
            <person name="Anantharaman K."/>
            <person name="Brown C.T."/>
            <person name="Hug L.A."/>
            <person name="Sharon I."/>
            <person name="Castelle C.J."/>
            <person name="Probst A.J."/>
            <person name="Thomas B.C."/>
            <person name="Singh A."/>
            <person name="Wilkins M.J."/>
            <person name="Karaoz U."/>
            <person name="Brodie E.L."/>
            <person name="Williams K.H."/>
            <person name="Hubbard S.S."/>
            <person name="Banfield J.F."/>
        </authorList>
    </citation>
    <scope>NUCLEOTIDE SEQUENCE [LARGE SCALE GENOMIC DNA]</scope>
</reference>
<proteinExistence type="predicted"/>
<gene>
    <name evidence="1" type="ORF">A2008_09045</name>
</gene>
<comment type="caution">
    <text evidence="1">The sequence shown here is derived from an EMBL/GenBank/DDBJ whole genome shotgun (WGS) entry which is preliminary data.</text>
</comment>
<evidence type="ECO:0000313" key="1">
    <source>
        <dbReference type="EMBL" id="OGM02234.1"/>
    </source>
</evidence>
<protein>
    <submittedName>
        <fullName evidence="1">Uncharacterized protein</fullName>
    </submittedName>
</protein>
<dbReference type="Proteomes" id="UP000178735">
    <property type="component" value="Unassembled WGS sequence"/>
</dbReference>
<name>A0A1F7WHC6_9BACT</name>
<sequence>MNKLFFSLLISALGLFFAFVLLNFSPALSGGVFNPGFFVSDERIKTAFLDRTISLDDIPAGFYAWQAGTPAETLLKGNSQIMDETSSEAVYRNFKFKSPGGAWIKFLVTADSAIVFTSSGLISSGSSSNLDVLETISNKIKTTINESKKVKISAGADPSSDNIAAAIYNAVKDKMSVGAAKKFTDEMSGQPLSDPSKVALVEKAVVREIHIAGKKRGIYFETYIPGSFDRVRAAFVIKNSGHIARIFILSEKKTQFTGGGVRDDNFLGYFNGLLIGDVMTDNPNIFKESGAERVHFTNKYRLIELMSDVFPLIKNYIHGAGSEKL</sequence>
<accession>A0A1F7WHC6</accession>
<dbReference type="AlphaFoldDB" id="A0A1F7WHC6"/>
<dbReference type="STRING" id="1817813.A2008_09045"/>
<organism evidence="1 2">
    <name type="scientific">Candidatus Wallbacteria bacterium GWC2_49_35</name>
    <dbReference type="NCBI Taxonomy" id="1817813"/>
    <lineage>
        <taxon>Bacteria</taxon>
        <taxon>Candidatus Walliibacteriota</taxon>
    </lineage>
</organism>